<reference evidence="1 2" key="1">
    <citation type="submission" date="2016-11" db="EMBL/GenBank/DDBJ databases">
        <authorList>
            <consortium name="Pathogen Informatics"/>
        </authorList>
    </citation>
    <scope>NUCLEOTIDE SEQUENCE [LARGE SCALE GENOMIC DNA]</scope>
    <source>
        <strain evidence="1 2">104</strain>
    </source>
</reference>
<gene>
    <name evidence="1" type="ORF">SAMEA2070301_01303</name>
</gene>
<protein>
    <submittedName>
        <fullName evidence="1">Uncharacterized protein</fullName>
    </submittedName>
</protein>
<organism evidence="1 2">
    <name type="scientific">Mycobacteroides abscessus subsp. abscessus</name>
    <dbReference type="NCBI Taxonomy" id="1185650"/>
    <lineage>
        <taxon>Bacteria</taxon>
        <taxon>Bacillati</taxon>
        <taxon>Actinomycetota</taxon>
        <taxon>Actinomycetes</taxon>
        <taxon>Mycobacteriales</taxon>
        <taxon>Mycobacteriaceae</taxon>
        <taxon>Mycobacteroides</taxon>
        <taxon>Mycobacteroides abscessus</taxon>
    </lineage>
</organism>
<proteinExistence type="predicted"/>
<dbReference type="EMBL" id="FSHM01000002">
    <property type="protein sequence ID" value="SIA52241.1"/>
    <property type="molecule type" value="Genomic_DNA"/>
</dbReference>
<accession>A0AB38CVP7</accession>
<dbReference type="RefSeq" id="WP_074292802.1">
    <property type="nucleotide sequence ID" value="NZ_FSHJ01000001.1"/>
</dbReference>
<comment type="caution">
    <text evidence="1">The sequence shown here is derived from an EMBL/GenBank/DDBJ whole genome shotgun (WGS) entry which is preliminary data.</text>
</comment>
<evidence type="ECO:0000313" key="2">
    <source>
        <dbReference type="Proteomes" id="UP000185210"/>
    </source>
</evidence>
<dbReference type="Proteomes" id="UP000185210">
    <property type="component" value="Unassembled WGS sequence"/>
</dbReference>
<evidence type="ECO:0000313" key="1">
    <source>
        <dbReference type="EMBL" id="SIA52241.1"/>
    </source>
</evidence>
<name>A0AB38CVP7_9MYCO</name>
<sequence>MAEYNLDESNILVSELRVIKYIDGDGDLRTIDLSQGQGGSELEDSERADLIEWVQAFGLAPKVMAVIASLTDDEGDKSA</sequence>
<dbReference type="AlphaFoldDB" id="A0AB38CVP7"/>